<accession>A0A812M7S4</accession>
<gene>
    <name evidence="1" type="ORF">SNAT2548_LOCUS13525</name>
</gene>
<evidence type="ECO:0000313" key="2">
    <source>
        <dbReference type="Proteomes" id="UP000604046"/>
    </source>
</evidence>
<reference evidence="1" key="1">
    <citation type="submission" date="2021-02" db="EMBL/GenBank/DDBJ databases">
        <authorList>
            <person name="Dougan E. K."/>
            <person name="Rhodes N."/>
            <person name="Thang M."/>
            <person name="Chan C."/>
        </authorList>
    </citation>
    <scope>NUCLEOTIDE SEQUENCE</scope>
</reference>
<evidence type="ECO:0000313" key="1">
    <source>
        <dbReference type="EMBL" id="CAE7259477.1"/>
    </source>
</evidence>
<dbReference type="EMBL" id="CAJNDS010001435">
    <property type="protein sequence ID" value="CAE7259477.1"/>
    <property type="molecule type" value="Genomic_DNA"/>
</dbReference>
<name>A0A812M7S4_9DINO</name>
<protein>
    <submittedName>
        <fullName evidence="1">Uncharacterized protein</fullName>
    </submittedName>
</protein>
<keyword evidence="2" id="KW-1185">Reference proteome</keyword>
<dbReference type="AlphaFoldDB" id="A0A812M7S4"/>
<organism evidence="1 2">
    <name type="scientific">Symbiodinium natans</name>
    <dbReference type="NCBI Taxonomy" id="878477"/>
    <lineage>
        <taxon>Eukaryota</taxon>
        <taxon>Sar</taxon>
        <taxon>Alveolata</taxon>
        <taxon>Dinophyceae</taxon>
        <taxon>Suessiales</taxon>
        <taxon>Symbiodiniaceae</taxon>
        <taxon>Symbiodinium</taxon>
    </lineage>
</organism>
<proteinExistence type="predicted"/>
<comment type="caution">
    <text evidence="1">The sequence shown here is derived from an EMBL/GenBank/DDBJ whole genome shotgun (WGS) entry which is preliminary data.</text>
</comment>
<sequence length="142" mass="15201">MAIAAFAAQLREGFEEAGLDGQTCEFDEASGQMILHGDITRVVPVGMLFAHFAACKDEEAKHKLVRAVLEAFADGRADAPNELHSCGERLLPQLWPATKISARQQTLPTGFDLPHCALHGEAPPLKAELGVVLVCQRSGKAA</sequence>
<dbReference type="Proteomes" id="UP000604046">
    <property type="component" value="Unassembled WGS sequence"/>
</dbReference>